<organism evidence="2 3">
    <name type="scientific">Lujinxingia sediminis</name>
    <dbReference type="NCBI Taxonomy" id="2480984"/>
    <lineage>
        <taxon>Bacteria</taxon>
        <taxon>Deltaproteobacteria</taxon>
        <taxon>Bradymonadales</taxon>
        <taxon>Lujinxingiaceae</taxon>
        <taxon>Lujinxingia</taxon>
    </lineage>
</organism>
<keyword evidence="3" id="KW-1185">Reference proteome</keyword>
<name>A0ABY0CRQ9_9DELT</name>
<feature type="region of interest" description="Disordered" evidence="1">
    <location>
        <begin position="215"/>
        <end position="235"/>
    </location>
</feature>
<dbReference type="Proteomes" id="UP000282926">
    <property type="component" value="Unassembled WGS sequence"/>
</dbReference>
<accession>A0ABY0CRQ9</accession>
<gene>
    <name evidence="2" type="ORF">EA187_11715</name>
</gene>
<protein>
    <submittedName>
        <fullName evidence="2">Uncharacterized protein</fullName>
    </submittedName>
</protein>
<dbReference type="EMBL" id="SADD01000006">
    <property type="protein sequence ID" value="RVU43489.1"/>
    <property type="molecule type" value="Genomic_DNA"/>
</dbReference>
<evidence type="ECO:0000256" key="1">
    <source>
        <dbReference type="SAM" id="MobiDB-lite"/>
    </source>
</evidence>
<reference evidence="2 3" key="1">
    <citation type="submission" date="2019-01" db="EMBL/GenBank/DDBJ databases">
        <title>Lujinxingia litoralis gen. nov., sp. nov. and Lujinxingia sediminis gen. nov., sp. nov., new members in the order Bradymonadales, isolated from coastal sediment.</title>
        <authorList>
            <person name="Li C.-M."/>
        </authorList>
    </citation>
    <scope>NUCLEOTIDE SEQUENCE [LARGE SCALE GENOMIC DNA]</scope>
    <source>
        <strain evidence="2 3">SEH01</strain>
    </source>
</reference>
<evidence type="ECO:0000313" key="3">
    <source>
        <dbReference type="Proteomes" id="UP000282926"/>
    </source>
</evidence>
<comment type="caution">
    <text evidence="2">The sequence shown here is derived from an EMBL/GenBank/DDBJ whole genome shotgun (WGS) entry which is preliminary data.</text>
</comment>
<proteinExistence type="predicted"/>
<sequence>MARGREHTGARAGAASCVVAFLLVVVWAGEDARAQTAQAEAGSQERSSCDVFMESYARSASRKLDRAISTGDYDLQALDGLGETLSLDGELVGLNAPLVFDVYKEASGRVAGLVDRRREWTQTYIVAVGRGGPIIVSHTWQARRLREAGQPCEPFTSAVEWPGVTASTVDVEPFTFWGLRASWRIPRADDASSERGLKEALIYAARRYEGLAPGEVQQGSGARVGTGGARDVTND</sequence>
<evidence type="ECO:0000313" key="2">
    <source>
        <dbReference type="EMBL" id="RVU43489.1"/>
    </source>
</evidence>
<dbReference type="RefSeq" id="WP_127780371.1">
    <property type="nucleotide sequence ID" value="NZ_SADD01000006.1"/>
</dbReference>